<dbReference type="AlphaFoldDB" id="A0A2P6TZI5"/>
<dbReference type="PROSITE" id="PS50893">
    <property type="entry name" value="ABC_TRANSPORTER_2"/>
    <property type="match status" value="1"/>
</dbReference>
<dbReference type="OrthoDB" id="66620at2759"/>
<evidence type="ECO:0000256" key="1">
    <source>
        <dbReference type="ARBA" id="ARBA00004141"/>
    </source>
</evidence>
<name>A0A2P6TZI5_CHLSO</name>
<comment type="subcellular location">
    <subcellularLocation>
        <location evidence="1">Membrane</location>
        <topology evidence="1">Multi-pass membrane protein</topology>
    </subcellularLocation>
</comment>
<keyword evidence="2" id="KW-0813">Transport</keyword>
<dbReference type="InterPro" id="IPR050352">
    <property type="entry name" value="ABCG_transporters"/>
</dbReference>
<gene>
    <name evidence="10" type="ORF">C2E21_1502</name>
</gene>
<dbReference type="InterPro" id="IPR017871">
    <property type="entry name" value="ABC_transporter-like_CS"/>
</dbReference>
<evidence type="ECO:0000256" key="4">
    <source>
        <dbReference type="ARBA" id="ARBA00022741"/>
    </source>
</evidence>
<feature type="transmembrane region" description="Helical" evidence="8">
    <location>
        <begin position="524"/>
        <end position="550"/>
    </location>
</feature>
<evidence type="ECO:0000256" key="6">
    <source>
        <dbReference type="ARBA" id="ARBA00022989"/>
    </source>
</evidence>
<sequence length="715" mass="77689">MSCFAFAVLCPIRQDAAYFGLFGVLFAAAVGVSTGNNWCRALAKLLLPPELYRHLRHSGVLSDTLLPNGWEWNLFVNRLTAAVVVVLLMQLGINFAPTAESIRVTLEWRDLRYTVPVGRRRQRTSKTILEGLSAVLPPGRLLAIMGPTGCGKSSLVNALAGRLPAGGSLEGEVLVNGLPRGRGFKSITAYVMQDDVLFPNLTVFETMEFAARMRLPPSVSAAEKAARVEAVINELGLAKCRDTYIGSAFVRGVSGGERKRVNVGVELLSNPQLLLLDEPTSGLDAFQAQNVMESLQNLAQGGRSVVATIHQPRSSIYSLFDMLLVLSEGRDMYYGPAGEAVAWFESCGFACPAHYNPADFFADIVAIDHRSPAAEEASKARIALLVDRFNQRQQQQREAEQAAAVPAEDQAAMEKINDRPSFPNPLPTEFSLLLRRAWKQQSRDRLPQVITLVQTLVLGFVLAALFSDIPTTLAGAQDELGVLFMSCMFNTMASIFASLNTFPAEAGIIQRERISKAYHVSPYYVARFLCDLPLRVAQSLLFGVIVYWIVGLKGTAAAFFIFCALTILLALASQALGVAVSAACPSEKVAFAVAPGITVILMLFAGFLVTYESIPAWLRWICYLSHLYYAFMGLTINNFRGSSEWSCNTSATPGCAGASGDAILTRLGFEGKGVWEPFVGLACLALGYNLAGYAVLRFSKQKFIPLTASTAKKRA</sequence>
<evidence type="ECO:0000256" key="7">
    <source>
        <dbReference type="ARBA" id="ARBA00023136"/>
    </source>
</evidence>
<evidence type="ECO:0000256" key="8">
    <source>
        <dbReference type="SAM" id="Phobius"/>
    </source>
</evidence>
<dbReference type="GO" id="GO:0140359">
    <property type="term" value="F:ABC-type transporter activity"/>
    <property type="evidence" value="ECO:0007669"/>
    <property type="project" value="InterPro"/>
</dbReference>
<dbReference type="Pfam" id="PF00005">
    <property type="entry name" value="ABC_tran"/>
    <property type="match status" value="1"/>
</dbReference>
<organism evidence="10 11">
    <name type="scientific">Chlorella sorokiniana</name>
    <name type="common">Freshwater green alga</name>
    <dbReference type="NCBI Taxonomy" id="3076"/>
    <lineage>
        <taxon>Eukaryota</taxon>
        <taxon>Viridiplantae</taxon>
        <taxon>Chlorophyta</taxon>
        <taxon>core chlorophytes</taxon>
        <taxon>Trebouxiophyceae</taxon>
        <taxon>Chlorellales</taxon>
        <taxon>Chlorellaceae</taxon>
        <taxon>Chlorella clade</taxon>
        <taxon>Chlorella</taxon>
    </lineage>
</organism>
<keyword evidence="6 8" id="KW-1133">Transmembrane helix</keyword>
<dbReference type="Pfam" id="PF19055">
    <property type="entry name" value="ABC2_membrane_7"/>
    <property type="match status" value="1"/>
</dbReference>
<feature type="transmembrane region" description="Helical" evidence="8">
    <location>
        <begin position="449"/>
        <end position="469"/>
    </location>
</feature>
<dbReference type="PANTHER" id="PTHR48041:SF139">
    <property type="entry name" value="PROTEIN SCARLET"/>
    <property type="match status" value="1"/>
</dbReference>
<evidence type="ECO:0000313" key="10">
    <source>
        <dbReference type="EMBL" id="PRW59475.1"/>
    </source>
</evidence>
<dbReference type="SUPFAM" id="SSF52540">
    <property type="entry name" value="P-loop containing nucleoside triphosphate hydrolases"/>
    <property type="match status" value="1"/>
</dbReference>
<dbReference type="GO" id="GO:0016020">
    <property type="term" value="C:membrane"/>
    <property type="evidence" value="ECO:0007669"/>
    <property type="project" value="UniProtKB-SubCell"/>
</dbReference>
<comment type="caution">
    <text evidence="10">The sequence shown here is derived from an EMBL/GenBank/DDBJ whole genome shotgun (WGS) entry which is preliminary data.</text>
</comment>
<keyword evidence="3 8" id="KW-0812">Transmembrane</keyword>
<feature type="transmembrane region" description="Helical" evidence="8">
    <location>
        <begin position="75"/>
        <end position="96"/>
    </location>
</feature>
<keyword evidence="11" id="KW-1185">Reference proteome</keyword>
<keyword evidence="4" id="KW-0547">Nucleotide-binding</keyword>
<evidence type="ECO:0000259" key="9">
    <source>
        <dbReference type="PROSITE" id="PS50893"/>
    </source>
</evidence>
<dbReference type="PANTHER" id="PTHR48041">
    <property type="entry name" value="ABC TRANSPORTER G FAMILY MEMBER 28"/>
    <property type="match status" value="1"/>
</dbReference>
<dbReference type="Proteomes" id="UP000239899">
    <property type="component" value="Unassembled WGS sequence"/>
</dbReference>
<evidence type="ECO:0000256" key="2">
    <source>
        <dbReference type="ARBA" id="ARBA00022448"/>
    </source>
</evidence>
<dbReference type="Pfam" id="PF01061">
    <property type="entry name" value="ABC2_membrane"/>
    <property type="match status" value="1"/>
</dbReference>
<proteinExistence type="predicted"/>
<feature type="transmembrane region" description="Helical" evidence="8">
    <location>
        <begin position="589"/>
        <end position="611"/>
    </location>
</feature>
<dbReference type="InterPro" id="IPR013525">
    <property type="entry name" value="ABC2_TM"/>
</dbReference>
<feature type="transmembrane region" description="Helical" evidence="8">
    <location>
        <begin position="556"/>
        <end position="582"/>
    </location>
</feature>
<dbReference type="PROSITE" id="PS00211">
    <property type="entry name" value="ABC_TRANSPORTER_1"/>
    <property type="match status" value="1"/>
</dbReference>
<reference evidence="10 11" key="1">
    <citation type="journal article" date="2018" name="Plant J.">
        <title>Genome sequences of Chlorella sorokiniana UTEX 1602 and Micractinium conductrix SAG 241.80: implications to maltose excretion by a green alga.</title>
        <authorList>
            <person name="Arriola M.B."/>
            <person name="Velmurugan N."/>
            <person name="Zhang Y."/>
            <person name="Plunkett M.H."/>
            <person name="Hondzo H."/>
            <person name="Barney B.M."/>
        </authorList>
    </citation>
    <scope>NUCLEOTIDE SEQUENCE [LARGE SCALE GENOMIC DNA]</scope>
    <source>
        <strain evidence="11">UTEX 1602</strain>
    </source>
</reference>
<evidence type="ECO:0000313" key="11">
    <source>
        <dbReference type="Proteomes" id="UP000239899"/>
    </source>
</evidence>
<feature type="transmembrane region" description="Helical" evidence="8">
    <location>
        <begin position="481"/>
        <end position="503"/>
    </location>
</feature>
<accession>A0A2P6TZI5</accession>
<keyword evidence="7 8" id="KW-0472">Membrane</keyword>
<dbReference type="GO" id="GO:0005524">
    <property type="term" value="F:ATP binding"/>
    <property type="evidence" value="ECO:0007669"/>
    <property type="project" value="UniProtKB-KW"/>
</dbReference>
<dbReference type="InterPro" id="IPR043926">
    <property type="entry name" value="ABCG_dom"/>
</dbReference>
<dbReference type="SMART" id="SM00382">
    <property type="entry name" value="AAA"/>
    <property type="match status" value="1"/>
</dbReference>
<evidence type="ECO:0000256" key="3">
    <source>
        <dbReference type="ARBA" id="ARBA00022692"/>
    </source>
</evidence>
<dbReference type="InterPro" id="IPR027417">
    <property type="entry name" value="P-loop_NTPase"/>
</dbReference>
<dbReference type="InterPro" id="IPR003439">
    <property type="entry name" value="ABC_transporter-like_ATP-bd"/>
</dbReference>
<dbReference type="InterPro" id="IPR003593">
    <property type="entry name" value="AAA+_ATPase"/>
</dbReference>
<feature type="domain" description="ABC transporter" evidence="9">
    <location>
        <begin position="106"/>
        <end position="353"/>
    </location>
</feature>
<evidence type="ECO:0000256" key="5">
    <source>
        <dbReference type="ARBA" id="ARBA00022840"/>
    </source>
</evidence>
<protein>
    <submittedName>
        <fullName evidence="10">Atp-binding cassette superfamily</fullName>
    </submittedName>
</protein>
<dbReference type="Gene3D" id="3.40.50.300">
    <property type="entry name" value="P-loop containing nucleotide triphosphate hydrolases"/>
    <property type="match status" value="1"/>
</dbReference>
<feature type="transmembrane region" description="Helical" evidence="8">
    <location>
        <begin position="16"/>
        <end position="35"/>
    </location>
</feature>
<dbReference type="EMBL" id="LHPG02000003">
    <property type="protein sequence ID" value="PRW59475.1"/>
    <property type="molecule type" value="Genomic_DNA"/>
</dbReference>
<keyword evidence="5 10" id="KW-0067">ATP-binding</keyword>
<dbReference type="CDD" id="cd03213">
    <property type="entry name" value="ABCG_EPDR"/>
    <property type="match status" value="1"/>
</dbReference>
<dbReference type="GO" id="GO:0016887">
    <property type="term" value="F:ATP hydrolysis activity"/>
    <property type="evidence" value="ECO:0007669"/>
    <property type="project" value="InterPro"/>
</dbReference>